<feature type="transmembrane region" description="Helical" evidence="1">
    <location>
        <begin position="357"/>
        <end position="375"/>
    </location>
</feature>
<name>A0A9X0A0U6_9CNID</name>
<reference evidence="3" key="1">
    <citation type="submission" date="2023-01" db="EMBL/GenBank/DDBJ databases">
        <title>Genome assembly of the deep-sea coral Lophelia pertusa.</title>
        <authorList>
            <person name="Herrera S."/>
            <person name="Cordes E."/>
        </authorList>
    </citation>
    <scope>NUCLEOTIDE SEQUENCE</scope>
    <source>
        <strain evidence="3">USNM1676648</strain>
        <tissue evidence="3">Polyp</tissue>
    </source>
</reference>
<feature type="signal peptide" evidence="2">
    <location>
        <begin position="1"/>
        <end position="23"/>
    </location>
</feature>
<dbReference type="PANTHER" id="PTHR33539">
    <property type="entry name" value="UPF0764 PROTEIN C16ORF89"/>
    <property type="match status" value="1"/>
</dbReference>
<sequence length="405" mass="45659">MLANFRVYFLLFLLCLFARKAISQAGVNNNDLEDLYKAFAADLSYFNREYQNLDSDALLGLRVAEGYIHRIIEDAGKIKLDPKNHNNMTDLLNRVSGVVKKIVPLVQKNDPLFYPALNSLWTYYKPYQVLEMEVVAERQESKPDDRERYSRCVGEIVGSKSSHSEPCTISDECWKTMMTKGAPNSMLYYQALFIILGEAAGCRDKLTSRMKASGDKLTTHLEHICTLAYYSNAWTQFVEGGDPEDLMLILKLSFSCGLLGYHDLLTRQGLANAVGWQLNSGCYGDPSRMGEDRQSETEAGTAKRELKSTYLKDGCISDVTGAGLGLLAIYMRWILDPPPQIQPVNLVKSTQEDAKTLSVYMFVLLFLTAAFLFAARRIILEMVKTCHAILFGQRKTLDPLTEVER</sequence>
<dbReference type="GO" id="GO:0005829">
    <property type="term" value="C:cytosol"/>
    <property type="evidence" value="ECO:0007669"/>
    <property type="project" value="TreeGrafter"/>
</dbReference>
<dbReference type="PANTHER" id="PTHR33539:SF1">
    <property type="entry name" value="UPF0764 PROTEIN C16ORF89"/>
    <property type="match status" value="1"/>
</dbReference>
<feature type="chain" id="PRO_5040790911" evidence="2">
    <location>
        <begin position="24"/>
        <end position="405"/>
    </location>
</feature>
<keyword evidence="2" id="KW-0732">Signal</keyword>
<organism evidence="3 4">
    <name type="scientific">Desmophyllum pertusum</name>
    <dbReference type="NCBI Taxonomy" id="174260"/>
    <lineage>
        <taxon>Eukaryota</taxon>
        <taxon>Metazoa</taxon>
        <taxon>Cnidaria</taxon>
        <taxon>Anthozoa</taxon>
        <taxon>Hexacorallia</taxon>
        <taxon>Scleractinia</taxon>
        <taxon>Caryophylliina</taxon>
        <taxon>Caryophylliidae</taxon>
        <taxon>Desmophyllum</taxon>
    </lineage>
</organism>
<dbReference type="OrthoDB" id="5949187at2759"/>
<proteinExistence type="predicted"/>
<evidence type="ECO:0000256" key="2">
    <source>
        <dbReference type="SAM" id="SignalP"/>
    </source>
</evidence>
<dbReference type="GO" id="GO:0016020">
    <property type="term" value="C:membrane"/>
    <property type="evidence" value="ECO:0007669"/>
    <property type="project" value="TreeGrafter"/>
</dbReference>
<dbReference type="InterPro" id="IPR031751">
    <property type="entry name" value="DUF4735"/>
</dbReference>
<keyword evidence="1" id="KW-0472">Membrane</keyword>
<protein>
    <submittedName>
        <fullName evidence="3">Uncharacterized protein</fullName>
    </submittedName>
</protein>
<comment type="caution">
    <text evidence="3">The sequence shown here is derived from an EMBL/GenBank/DDBJ whole genome shotgun (WGS) entry which is preliminary data.</text>
</comment>
<dbReference type="Proteomes" id="UP001163046">
    <property type="component" value="Unassembled WGS sequence"/>
</dbReference>
<dbReference type="AlphaFoldDB" id="A0A9X0A0U6"/>
<evidence type="ECO:0000256" key="1">
    <source>
        <dbReference type="SAM" id="Phobius"/>
    </source>
</evidence>
<dbReference type="Pfam" id="PF15882">
    <property type="entry name" value="DUF4735"/>
    <property type="match status" value="1"/>
</dbReference>
<evidence type="ECO:0000313" key="4">
    <source>
        <dbReference type="Proteomes" id="UP001163046"/>
    </source>
</evidence>
<gene>
    <name evidence="3" type="ORF">OS493_022316</name>
</gene>
<dbReference type="EMBL" id="MU825411">
    <property type="protein sequence ID" value="KAJ7390758.1"/>
    <property type="molecule type" value="Genomic_DNA"/>
</dbReference>
<keyword evidence="1" id="KW-0812">Transmembrane</keyword>
<keyword evidence="1" id="KW-1133">Transmembrane helix</keyword>
<evidence type="ECO:0000313" key="3">
    <source>
        <dbReference type="EMBL" id="KAJ7390758.1"/>
    </source>
</evidence>
<accession>A0A9X0A0U6</accession>
<keyword evidence="4" id="KW-1185">Reference proteome</keyword>